<dbReference type="InterPro" id="IPR003423">
    <property type="entry name" value="OMP_efflux"/>
</dbReference>
<keyword evidence="5" id="KW-0812">Transmembrane</keyword>
<feature type="coiled-coil region" evidence="8">
    <location>
        <begin position="445"/>
        <end position="472"/>
    </location>
</feature>
<dbReference type="EMBL" id="DSDO01000327">
    <property type="protein sequence ID" value="HDR46983.1"/>
    <property type="molecule type" value="Genomic_DNA"/>
</dbReference>
<dbReference type="GO" id="GO:0009279">
    <property type="term" value="C:cell outer membrane"/>
    <property type="evidence" value="ECO:0007669"/>
    <property type="project" value="UniProtKB-SubCell"/>
</dbReference>
<evidence type="ECO:0000313" key="9">
    <source>
        <dbReference type="EMBL" id="HDR46983.1"/>
    </source>
</evidence>
<evidence type="ECO:0000256" key="4">
    <source>
        <dbReference type="ARBA" id="ARBA00022452"/>
    </source>
</evidence>
<dbReference type="GO" id="GO:0015562">
    <property type="term" value="F:efflux transmembrane transporter activity"/>
    <property type="evidence" value="ECO:0007669"/>
    <property type="project" value="InterPro"/>
</dbReference>
<keyword evidence="8" id="KW-0175">Coiled coil</keyword>
<keyword evidence="4" id="KW-1134">Transmembrane beta strand</keyword>
<dbReference type="GO" id="GO:0015288">
    <property type="term" value="F:porin activity"/>
    <property type="evidence" value="ECO:0007669"/>
    <property type="project" value="TreeGrafter"/>
</dbReference>
<evidence type="ECO:0000256" key="1">
    <source>
        <dbReference type="ARBA" id="ARBA00004442"/>
    </source>
</evidence>
<organism evidence="9">
    <name type="scientific">Geoalkalibacter subterraneus</name>
    <dbReference type="NCBI Taxonomy" id="483547"/>
    <lineage>
        <taxon>Bacteria</taxon>
        <taxon>Pseudomonadati</taxon>
        <taxon>Thermodesulfobacteriota</taxon>
        <taxon>Desulfuromonadia</taxon>
        <taxon>Desulfuromonadales</taxon>
        <taxon>Geoalkalibacteraceae</taxon>
        <taxon>Geoalkalibacter</taxon>
    </lineage>
</organism>
<dbReference type="Proteomes" id="UP000886162">
    <property type="component" value="Unassembled WGS sequence"/>
</dbReference>
<evidence type="ECO:0000256" key="2">
    <source>
        <dbReference type="ARBA" id="ARBA00007613"/>
    </source>
</evidence>
<dbReference type="PANTHER" id="PTHR30026:SF20">
    <property type="entry name" value="OUTER MEMBRANE PROTEIN TOLC"/>
    <property type="match status" value="1"/>
</dbReference>
<name>A0A831PHL2_9BACT</name>
<evidence type="ECO:0000256" key="3">
    <source>
        <dbReference type="ARBA" id="ARBA00022448"/>
    </source>
</evidence>
<proteinExistence type="inferred from homology"/>
<accession>A0A831PHL2</accession>
<dbReference type="SUPFAM" id="SSF56954">
    <property type="entry name" value="Outer membrane efflux proteins (OEP)"/>
    <property type="match status" value="1"/>
</dbReference>
<evidence type="ECO:0000256" key="7">
    <source>
        <dbReference type="ARBA" id="ARBA00023237"/>
    </source>
</evidence>
<reference evidence="9" key="1">
    <citation type="journal article" date="2020" name="mSystems">
        <title>Genome- and Community-Level Interaction Insights into Carbon Utilization and Element Cycling Functions of Hydrothermarchaeota in Hydrothermal Sediment.</title>
        <authorList>
            <person name="Zhou Z."/>
            <person name="Liu Y."/>
            <person name="Xu W."/>
            <person name="Pan J."/>
            <person name="Luo Z.H."/>
            <person name="Li M."/>
        </authorList>
    </citation>
    <scope>NUCLEOTIDE SEQUENCE [LARGE SCALE GENOMIC DNA]</scope>
    <source>
        <strain evidence="9">SpSt-1220</strain>
    </source>
</reference>
<comment type="similarity">
    <text evidence="2">Belongs to the outer membrane factor (OMF) (TC 1.B.17) family.</text>
</comment>
<evidence type="ECO:0000256" key="5">
    <source>
        <dbReference type="ARBA" id="ARBA00022692"/>
    </source>
</evidence>
<dbReference type="PROSITE" id="PS51257">
    <property type="entry name" value="PROKAR_LIPOPROTEIN"/>
    <property type="match status" value="1"/>
</dbReference>
<gene>
    <name evidence="9" type="ORF">ENN94_04705</name>
</gene>
<keyword evidence="6" id="KW-0472">Membrane</keyword>
<sequence length="544" mass="60907">MRRCAAQLLIIFALLLAGSLSGCVYPDHWYRFAPPSYHTLPQQKKEPLPSDLKVDIEPPVSHFSTATLKDVESQGQGPLALSLEEAVLLALKNNPDLRVRQLDPVITGTFEKIERGEFDPEFFTEAQYFEERASEVDRGTGSQFSVEGRDTAVATGLRQRLPTGTSLEATVTHDRNISDRAPEQQSARVGISVTQSLLRGLGPRVNLARVQQAELDTNISQYELRGFIERLLADTEAAYWELVFASEEIDIFEQSLQFARKQCEETALRIEVGMLPEIESAAAEAEVARHRQALIDARARLEERRLRLLRLLSPGPFGDYARVVKTTSSPEISASPLNEIDAHIELAQQFRPDLREALLRAEQRRLETIVTRNGVLPRLDFFIDLGRSGFADTFSDSFRELEGNNYDLRAGFQLSSMLGNRAAKAREFAATASRRQAAEAIANLRQLLRLDVRLAVNEVERARQQIEASRTTRKLEEKTVQAEVERFNVGAGTSLLVARAQRDLVASRIAEIRAVVDYRRALVNLYLAEGSLMARRGIAAPDLE</sequence>
<dbReference type="InterPro" id="IPR051906">
    <property type="entry name" value="TolC-like"/>
</dbReference>
<keyword evidence="3" id="KW-0813">Transport</keyword>
<comment type="subcellular location">
    <subcellularLocation>
        <location evidence="1">Cell outer membrane</location>
    </subcellularLocation>
</comment>
<dbReference type="AlphaFoldDB" id="A0A831PHL2"/>
<comment type="caution">
    <text evidence="9">The sequence shown here is derived from an EMBL/GenBank/DDBJ whole genome shotgun (WGS) entry which is preliminary data.</text>
</comment>
<dbReference type="Gene3D" id="1.20.1600.10">
    <property type="entry name" value="Outer membrane efflux proteins (OEP)"/>
    <property type="match status" value="1"/>
</dbReference>
<keyword evidence="7" id="KW-0998">Cell outer membrane</keyword>
<dbReference type="GO" id="GO:1990281">
    <property type="term" value="C:efflux pump complex"/>
    <property type="evidence" value="ECO:0007669"/>
    <property type="project" value="TreeGrafter"/>
</dbReference>
<protein>
    <submittedName>
        <fullName evidence="9">TolC family protein</fullName>
    </submittedName>
</protein>
<dbReference type="Pfam" id="PF02321">
    <property type="entry name" value="OEP"/>
    <property type="match status" value="2"/>
</dbReference>
<evidence type="ECO:0000256" key="6">
    <source>
        <dbReference type="ARBA" id="ARBA00023136"/>
    </source>
</evidence>
<evidence type="ECO:0000256" key="8">
    <source>
        <dbReference type="SAM" id="Coils"/>
    </source>
</evidence>
<dbReference type="PANTHER" id="PTHR30026">
    <property type="entry name" value="OUTER MEMBRANE PROTEIN TOLC"/>
    <property type="match status" value="1"/>
</dbReference>